<dbReference type="PANTHER" id="PTHR42702">
    <property type="entry name" value="NUCLEOTIDE PYROPHOSPHOHYDROLASE"/>
    <property type="match status" value="1"/>
</dbReference>
<dbReference type="AlphaFoldDB" id="A0A853KE35"/>
<protein>
    <recommendedName>
        <fullName evidence="1">NTP pyrophosphohydrolase MazG-like domain-containing protein</fullName>
    </recommendedName>
</protein>
<dbReference type="RefSeq" id="WP_067560450.1">
    <property type="nucleotide sequence ID" value="NZ_LSUQ01000001.1"/>
</dbReference>
<dbReference type="SUPFAM" id="SSF101386">
    <property type="entry name" value="all-alpha NTP pyrophosphatases"/>
    <property type="match status" value="1"/>
</dbReference>
<name>A0A853KE35_9BACL</name>
<dbReference type="Gene3D" id="1.10.287.1080">
    <property type="entry name" value="MazG-like"/>
    <property type="match status" value="1"/>
</dbReference>
<reference evidence="2 3" key="1">
    <citation type="submission" date="2016-02" db="EMBL/GenBank/DDBJ databases">
        <title>Draft genome sequence of Acidibacillus ferrooxidans SLC66.</title>
        <authorList>
            <person name="Oliveira G."/>
            <person name="Nancucheo I."/>
            <person name="Dall'Agnol H."/>
            <person name="Johnson B."/>
            <person name="Oliveira R."/>
            <person name="Nunes G.L."/>
            <person name="Tzotzos G."/>
            <person name="Orellana S.C."/>
            <person name="Salim A.C."/>
            <person name="Araujo F.M."/>
        </authorList>
    </citation>
    <scope>NUCLEOTIDE SEQUENCE [LARGE SCALE GENOMIC DNA]</scope>
    <source>
        <strain evidence="2 3">SLC66</strain>
    </source>
</reference>
<gene>
    <name evidence="2" type="ORF">AYW79_00390</name>
</gene>
<dbReference type="InterPro" id="IPR004518">
    <property type="entry name" value="MazG-like_dom"/>
</dbReference>
<feature type="domain" description="NTP pyrophosphohydrolase MazG-like" evidence="1">
    <location>
        <begin position="30"/>
        <end position="101"/>
    </location>
</feature>
<dbReference type="Proteomes" id="UP000077421">
    <property type="component" value="Unassembled WGS sequence"/>
</dbReference>
<organism evidence="2 3">
    <name type="scientific">Ferroacidibacillus organovorans</name>
    <dbReference type="NCBI Taxonomy" id="1765683"/>
    <lineage>
        <taxon>Bacteria</taxon>
        <taxon>Bacillati</taxon>
        <taxon>Bacillota</taxon>
        <taxon>Bacilli</taxon>
        <taxon>Bacillales</taxon>
        <taxon>Alicyclobacillaceae</taxon>
        <taxon>Ferroacidibacillus</taxon>
    </lineage>
</organism>
<dbReference type="EMBL" id="LSUQ01000001">
    <property type="protein sequence ID" value="OAG95405.1"/>
    <property type="molecule type" value="Genomic_DNA"/>
</dbReference>
<evidence type="ECO:0000259" key="1">
    <source>
        <dbReference type="Pfam" id="PF03819"/>
    </source>
</evidence>
<proteinExistence type="predicted"/>
<evidence type="ECO:0000313" key="2">
    <source>
        <dbReference type="EMBL" id="OAG95405.1"/>
    </source>
</evidence>
<accession>A0A853KE35</accession>
<sequence>MLKQTPTLSDCQAFHRWLDREKGFSEDLPTNVMLLVEEVGEVAKEVRRLLHATDDAVRQGAHDHLREELADCLAFIAKLANYTDIDLQQAYVEKMTKNIGRNWLE</sequence>
<comment type="caution">
    <text evidence="2">The sequence shown here is derived from an EMBL/GenBank/DDBJ whole genome shotgun (WGS) entry which is preliminary data.</text>
</comment>
<dbReference type="Pfam" id="PF03819">
    <property type="entry name" value="MazG"/>
    <property type="match status" value="1"/>
</dbReference>
<dbReference type="PANTHER" id="PTHR42702:SF1">
    <property type="entry name" value="REGULATORY PROTEIN FOR BETA-LACTAMASE"/>
    <property type="match status" value="1"/>
</dbReference>
<evidence type="ECO:0000313" key="3">
    <source>
        <dbReference type="Proteomes" id="UP000077421"/>
    </source>
</evidence>